<dbReference type="AlphaFoldDB" id="A0A8T2NPJ8"/>
<proteinExistence type="predicted"/>
<evidence type="ECO:0000313" key="2">
    <source>
        <dbReference type="EMBL" id="KAG9339532.1"/>
    </source>
</evidence>
<gene>
    <name evidence="2" type="ORF">JZ751_023674</name>
</gene>
<sequence>MWTLIVCEGGSVYEDSLYSGARRFSGSSSRAALWDCVALSGIPLHGRTVGPVPCWSAVRVQRLSGFQLSGLLQGQLCPRQPSGELSSSASHSNPQPRL</sequence>
<dbReference type="EMBL" id="JAFBMS010000053">
    <property type="protein sequence ID" value="KAG9339532.1"/>
    <property type="molecule type" value="Genomic_DNA"/>
</dbReference>
<protein>
    <submittedName>
        <fullName evidence="2">Uncharacterized protein</fullName>
    </submittedName>
</protein>
<comment type="caution">
    <text evidence="2">The sequence shown here is derived from an EMBL/GenBank/DDBJ whole genome shotgun (WGS) entry which is preliminary data.</text>
</comment>
<dbReference type="Proteomes" id="UP000824540">
    <property type="component" value="Unassembled WGS sequence"/>
</dbReference>
<reference evidence="2" key="1">
    <citation type="thesis" date="2021" institute="BYU ScholarsArchive" country="Provo, UT, USA">
        <title>Applications of and Algorithms for Genome Assembly and Genomic Analyses with an Emphasis on Marine Teleosts.</title>
        <authorList>
            <person name="Pickett B.D."/>
        </authorList>
    </citation>
    <scope>NUCLEOTIDE SEQUENCE</scope>
    <source>
        <strain evidence="2">HI-2016</strain>
    </source>
</reference>
<evidence type="ECO:0000313" key="3">
    <source>
        <dbReference type="Proteomes" id="UP000824540"/>
    </source>
</evidence>
<organism evidence="2 3">
    <name type="scientific">Albula glossodonta</name>
    <name type="common">roundjaw bonefish</name>
    <dbReference type="NCBI Taxonomy" id="121402"/>
    <lineage>
        <taxon>Eukaryota</taxon>
        <taxon>Metazoa</taxon>
        <taxon>Chordata</taxon>
        <taxon>Craniata</taxon>
        <taxon>Vertebrata</taxon>
        <taxon>Euteleostomi</taxon>
        <taxon>Actinopterygii</taxon>
        <taxon>Neopterygii</taxon>
        <taxon>Teleostei</taxon>
        <taxon>Albuliformes</taxon>
        <taxon>Albulidae</taxon>
        <taxon>Albula</taxon>
    </lineage>
</organism>
<accession>A0A8T2NPJ8</accession>
<keyword evidence="3" id="KW-1185">Reference proteome</keyword>
<feature type="compositionally biased region" description="Polar residues" evidence="1">
    <location>
        <begin position="83"/>
        <end position="98"/>
    </location>
</feature>
<evidence type="ECO:0000256" key="1">
    <source>
        <dbReference type="SAM" id="MobiDB-lite"/>
    </source>
</evidence>
<feature type="region of interest" description="Disordered" evidence="1">
    <location>
        <begin position="79"/>
        <end position="98"/>
    </location>
</feature>
<name>A0A8T2NPJ8_9TELE</name>